<dbReference type="Gene3D" id="1.10.510.10">
    <property type="entry name" value="Transferase(Phosphotransferase) domain 1"/>
    <property type="match status" value="1"/>
</dbReference>
<evidence type="ECO:0000313" key="14">
    <source>
        <dbReference type="Proteomes" id="UP001420932"/>
    </source>
</evidence>
<feature type="binding site" evidence="7">
    <location>
        <position position="204"/>
    </location>
    <ligand>
        <name>ATP</name>
        <dbReference type="ChEBI" id="CHEBI:30616"/>
    </ligand>
</feature>
<keyword evidence="5 7" id="KW-0067">ATP-binding</keyword>
<feature type="domain" description="Protein kinase" evidence="12">
    <location>
        <begin position="26"/>
        <end position="334"/>
    </location>
</feature>
<organism evidence="13 14">
    <name type="scientific">Stephania yunnanensis</name>
    <dbReference type="NCBI Taxonomy" id="152371"/>
    <lineage>
        <taxon>Eukaryota</taxon>
        <taxon>Viridiplantae</taxon>
        <taxon>Streptophyta</taxon>
        <taxon>Embryophyta</taxon>
        <taxon>Tracheophyta</taxon>
        <taxon>Spermatophyta</taxon>
        <taxon>Magnoliopsida</taxon>
        <taxon>Ranunculales</taxon>
        <taxon>Menispermaceae</taxon>
        <taxon>Menispermoideae</taxon>
        <taxon>Cissampelideae</taxon>
        <taxon>Stephania</taxon>
    </lineage>
</organism>
<keyword evidence="3 7" id="KW-0547">Nucleotide-binding</keyword>
<dbReference type="FunFam" id="3.30.200.20:FF:000042">
    <property type="entry name" value="Aurora kinase A"/>
    <property type="match status" value="1"/>
</dbReference>
<dbReference type="Proteomes" id="UP001420932">
    <property type="component" value="Unassembled WGS sequence"/>
</dbReference>
<dbReference type="PROSITE" id="PS50011">
    <property type="entry name" value="PROTEIN_KINASE_DOM"/>
    <property type="match status" value="1"/>
</dbReference>
<dbReference type="InterPro" id="IPR017441">
    <property type="entry name" value="Protein_kinase_ATP_BS"/>
</dbReference>
<comment type="catalytic activity">
    <reaction evidence="11">
        <text>L-seryl-[protein] + ATP = O-phospho-L-seryl-[protein] + ADP + H(+)</text>
        <dbReference type="Rhea" id="RHEA:17989"/>
        <dbReference type="Rhea" id="RHEA-COMP:9863"/>
        <dbReference type="Rhea" id="RHEA-COMP:11604"/>
        <dbReference type="ChEBI" id="CHEBI:15378"/>
        <dbReference type="ChEBI" id="CHEBI:29999"/>
        <dbReference type="ChEBI" id="CHEBI:30616"/>
        <dbReference type="ChEBI" id="CHEBI:83421"/>
        <dbReference type="ChEBI" id="CHEBI:456216"/>
        <dbReference type="EC" id="2.7.11.1"/>
    </reaction>
</comment>
<dbReference type="InterPro" id="IPR011009">
    <property type="entry name" value="Kinase-like_dom_sf"/>
</dbReference>
<evidence type="ECO:0000259" key="12">
    <source>
        <dbReference type="PROSITE" id="PS50011"/>
    </source>
</evidence>
<evidence type="ECO:0000256" key="4">
    <source>
        <dbReference type="ARBA" id="ARBA00022777"/>
    </source>
</evidence>
<dbReference type="PROSITE" id="PS00107">
    <property type="entry name" value="PROTEIN_KINASE_ATP"/>
    <property type="match status" value="1"/>
</dbReference>
<name>A0AAP0PI59_9MAGN</name>
<feature type="binding site" evidence="7">
    <location>
        <begin position="190"/>
        <end position="191"/>
    </location>
    <ligand>
        <name>ATP</name>
        <dbReference type="ChEBI" id="CHEBI:30616"/>
    </ligand>
</feature>
<feature type="binding site" evidence="7">
    <location>
        <position position="36"/>
    </location>
    <ligand>
        <name>ATP</name>
        <dbReference type="ChEBI" id="CHEBI:30616"/>
    </ligand>
</feature>
<dbReference type="Gene3D" id="3.30.200.20">
    <property type="entry name" value="Phosphorylase Kinase, domain 1"/>
    <property type="match status" value="1"/>
</dbReference>
<evidence type="ECO:0000256" key="11">
    <source>
        <dbReference type="RuleBase" id="RU367134"/>
    </source>
</evidence>
<dbReference type="SUPFAM" id="SSF56112">
    <property type="entry name" value="Protein kinase-like (PK-like)"/>
    <property type="match status" value="1"/>
</dbReference>
<dbReference type="EMBL" id="JBBNAF010000005">
    <property type="protein sequence ID" value="KAK9143649.1"/>
    <property type="molecule type" value="Genomic_DNA"/>
</dbReference>
<keyword evidence="2 11" id="KW-0808">Transferase</keyword>
<dbReference type="PROSITE" id="PS00108">
    <property type="entry name" value="PROTEIN_KINASE_ST"/>
    <property type="match status" value="1"/>
</dbReference>
<dbReference type="InterPro" id="IPR008271">
    <property type="entry name" value="Ser/Thr_kinase_AS"/>
</dbReference>
<feature type="binding site" evidence="7">
    <location>
        <position position="92"/>
    </location>
    <ligand>
        <name>ATP</name>
        <dbReference type="ChEBI" id="CHEBI:30616"/>
    </ligand>
</feature>
<evidence type="ECO:0000256" key="10">
    <source>
        <dbReference type="RuleBase" id="RU000304"/>
    </source>
</evidence>
<evidence type="ECO:0000256" key="2">
    <source>
        <dbReference type="ARBA" id="ARBA00022679"/>
    </source>
</evidence>
<dbReference type="InterPro" id="IPR030616">
    <property type="entry name" value="Aur-like"/>
</dbReference>
<reference evidence="13 14" key="1">
    <citation type="submission" date="2024-01" db="EMBL/GenBank/DDBJ databases">
        <title>Genome assemblies of Stephania.</title>
        <authorList>
            <person name="Yang L."/>
        </authorList>
    </citation>
    <scope>NUCLEOTIDE SEQUENCE [LARGE SCALE GENOMIC DNA]</scope>
    <source>
        <strain evidence="13">YNDBR</strain>
        <tissue evidence="13">Leaf</tissue>
    </source>
</reference>
<evidence type="ECO:0000256" key="9">
    <source>
        <dbReference type="PROSITE-ProRule" id="PRU10141"/>
    </source>
</evidence>
<feature type="cross-link" description="Glycyl lysine isopeptide (Lys-Gly) (interchain with G-Cter in SUMO2)" evidence="8">
    <location>
        <position position="188"/>
    </location>
</feature>
<keyword evidence="1 10" id="KW-0723">Serine/threonine-protein kinase</keyword>
<comment type="caution">
    <text evidence="13">The sequence shown here is derived from an EMBL/GenBank/DDBJ whole genome shotgun (WGS) entry which is preliminary data.</text>
</comment>
<evidence type="ECO:0000256" key="1">
    <source>
        <dbReference type="ARBA" id="ARBA00022527"/>
    </source>
</evidence>
<dbReference type="GO" id="GO:0004674">
    <property type="term" value="F:protein serine/threonine kinase activity"/>
    <property type="evidence" value="ECO:0007669"/>
    <property type="project" value="UniProtKB-KW"/>
</dbReference>
<sequence length="347" mass="40555">MRVENRKNSDEQRHESLPKPWTLGDFEIGKPLGRGKFGKVYLAREIKVRRSHHITIERILKFQFFIALERRNDELKSGVLVLLQSKYVVALKVIFQQKLDKYRHYNQLRREMEIQSSLHHPNVLRLFGWFRDGDRMVLILEYAHRGELYKLLRKFGHLSEKQAATYILSLTQALAYCHEKHVIHRDIKPENLLLDFEGRLKIADFGWSVQSRSKRTTMCGTLDYLAPEMIEKKAHDYAVDNWTLGVLCYEFLYGAPPFEAENQRDTFKRIIDLVNLGLMLCCYVVVGYRIMKVDLSFPSAPQVSTEAKDLICKLLVKDSSKRLSLQKIIEHPWIVMNADPSGTCNDE</sequence>
<evidence type="ECO:0000256" key="5">
    <source>
        <dbReference type="ARBA" id="ARBA00022840"/>
    </source>
</evidence>
<dbReference type="PANTHER" id="PTHR24350">
    <property type="entry name" value="SERINE/THREONINE-PROTEIN KINASE IAL-RELATED"/>
    <property type="match status" value="1"/>
</dbReference>
<evidence type="ECO:0000256" key="6">
    <source>
        <dbReference type="PIRSR" id="PIRSR630616-1"/>
    </source>
</evidence>
<comment type="catalytic activity">
    <reaction evidence="11">
        <text>L-threonyl-[protein] + ATP = O-phospho-L-threonyl-[protein] + ADP + H(+)</text>
        <dbReference type="Rhea" id="RHEA:46608"/>
        <dbReference type="Rhea" id="RHEA-COMP:11060"/>
        <dbReference type="Rhea" id="RHEA-COMP:11605"/>
        <dbReference type="ChEBI" id="CHEBI:15378"/>
        <dbReference type="ChEBI" id="CHEBI:30013"/>
        <dbReference type="ChEBI" id="CHEBI:30616"/>
        <dbReference type="ChEBI" id="CHEBI:61977"/>
        <dbReference type="ChEBI" id="CHEBI:456216"/>
        <dbReference type="EC" id="2.7.11.1"/>
    </reaction>
</comment>
<keyword evidence="14" id="KW-1185">Reference proteome</keyword>
<feature type="binding site" evidence="9">
    <location>
        <position position="61"/>
    </location>
    <ligand>
        <name>ATP</name>
        <dbReference type="ChEBI" id="CHEBI:30616"/>
    </ligand>
</feature>
<dbReference type="AlphaFoldDB" id="A0AAP0PI59"/>
<dbReference type="GO" id="GO:0005524">
    <property type="term" value="F:ATP binding"/>
    <property type="evidence" value="ECO:0007669"/>
    <property type="project" value="UniProtKB-UniRule"/>
</dbReference>
<dbReference type="EC" id="2.7.11.1" evidence="11"/>
<evidence type="ECO:0000256" key="8">
    <source>
        <dbReference type="PIRSR" id="PIRSR630616-3"/>
    </source>
</evidence>
<proteinExistence type="inferred from homology"/>
<dbReference type="SMART" id="SM00220">
    <property type="entry name" value="S_TKc"/>
    <property type="match status" value="1"/>
</dbReference>
<evidence type="ECO:0000313" key="13">
    <source>
        <dbReference type="EMBL" id="KAK9143649.1"/>
    </source>
</evidence>
<comment type="similarity">
    <text evidence="11">Belongs to the protein kinase superfamily. Ser/Thr protein kinase family. Aurora subfamily.</text>
</comment>
<evidence type="ECO:0000256" key="7">
    <source>
        <dbReference type="PIRSR" id="PIRSR630616-2"/>
    </source>
</evidence>
<dbReference type="InterPro" id="IPR000719">
    <property type="entry name" value="Prot_kinase_dom"/>
</dbReference>
<dbReference type="Pfam" id="PF00069">
    <property type="entry name" value="Pkinase"/>
    <property type="match status" value="1"/>
</dbReference>
<keyword evidence="4 11" id="KW-0418">Kinase</keyword>
<evidence type="ECO:0000256" key="3">
    <source>
        <dbReference type="ARBA" id="ARBA00022741"/>
    </source>
</evidence>
<dbReference type="CDD" id="cd14007">
    <property type="entry name" value="STKc_Aurora"/>
    <property type="match status" value="1"/>
</dbReference>
<feature type="active site" description="Proton acceptor" evidence="6">
    <location>
        <position position="186"/>
    </location>
</feature>
<feature type="binding site" evidence="7">
    <location>
        <begin position="141"/>
        <end position="143"/>
    </location>
    <ligand>
        <name>ATP</name>
        <dbReference type="ChEBI" id="CHEBI:30616"/>
    </ligand>
</feature>
<accession>A0AAP0PI59</accession>
<gene>
    <name evidence="13" type="ORF">Syun_013049</name>
</gene>
<protein>
    <recommendedName>
        <fullName evidence="11">Aurora kinase</fullName>
        <ecNumber evidence="11">2.7.11.1</ecNumber>
    </recommendedName>
</protein>